<evidence type="ECO:0000313" key="2">
    <source>
        <dbReference type="Ensembl" id="ENSCINP00000031534.1"/>
    </source>
</evidence>
<feature type="compositionally biased region" description="Polar residues" evidence="1">
    <location>
        <begin position="29"/>
        <end position="41"/>
    </location>
</feature>
<dbReference type="InParanoid" id="H2XPF1"/>
<reference evidence="2" key="3">
    <citation type="submission" date="2025-09" db="UniProtKB">
        <authorList>
            <consortium name="Ensembl"/>
        </authorList>
    </citation>
    <scope>IDENTIFICATION</scope>
</reference>
<evidence type="ECO:0000313" key="3">
    <source>
        <dbReference type="Proteomes" id="UP000008144"/>
    </source>
</evidence>
<dbReference type="Proteomes" id="UP000008144">
    <property type="component" value="Unassembled WGS sequence"/>
</dbReference>
<reference evidence="3" key="1">
    <citation type="journal article" date="2002" name="Science">
        <title>The draft genome of Ciona intestinalis: insights into chordate and vertebrate origins.</title>
        <authorList>
            <person name="Dehal P."/>
            <person name="Satou Y."/>
            <person name="Campbell R.K."/>
            <person name="Chapman J."/>
            <person name="Degnan B."/>
            <person name="De Tomaso A."/>
            <person name="Davidson B."/>
            <person name="Di Gregorio A."/>
            <person name="Gelpke M."/>
            <person name="Goodstein D.M."/>
            <person name="Harafuji N."/>
            <person name="Hastings K.E."/>
            <person name="Ho I."/>
            <person name="Hotta K."/>
            <person name="Huang W."/>
            <person name="Kawashima T."/>
            <person name="Lemaire P."/>
            <person name="Martinez D."/>
            <person name="Meinertzhagen I.A."/>
            <person name="Necula S."/>
            <person name="Nonaka M."/>
            <person name="Putnam N."/>
            <person name="Rash S."/>
            <person name="Saiga H."/>
            <person name="Satake M."/>
            <person name="Terry A."/>
            <person name="Yamada L."/>
            <person name="Wang H.G."/>
            <person name="Awazu S."/>
            <person name="Azumi K."/>
            <person name="Boore J."/>
            <person name="Branno M."/>
            <person name="Chin-Bow S."/>
            <person name="DeSantis R."/>
            <person name="Doyle S."/>
            <person name="Francino P."/>
            <person name="Keys D.N."/>
            <person name="Haga S."/>
            <person name="Hayashi H."/>
            <person name="Hino K."/>
            <person name="Imai K.S."/>
            <person name="Inaba K."/>
            <person name="Kano S."/>
            <person name="Kobayashi K."/>
            <person name="Kobayashi M."/>
            <person name="Lee B.I."/>
            <person name="Makabe K.W."/>
            <person name="Manohar C."/>
            <person name="Matassi G."/>
            <person name="Medina M."/>
            <person name="Mochizuki Y."/>
            <person name="Mount S."/>
            <person name="Morishita T."/>
            <person name="Miura S."/>
            <person name="Nakayama A."/>
            <person name="Nishizaka S."/>
            <person name="Nomoto H."/>
            <person name="Ohta F."/>
            <person name="Oishi K."/>
            <person name="Rigoutsos I."/>
            <person name="Sano M."/>
            <person name="Sasaki A."/>
            <person name="Sasakura Y."/>
            <person name="Shoguchi E."/>
            <person name="Shin-i T."/>
            <person name="Spagnuolo A."/>
            <person name="Stainier D."/>
            <person name="Suzuki M.M."/>
            <person name="Tassy O."/>
            <person name="Takatori N."/>
            <person name="Tokuoka M."/>
            <person name="Yagi K."/>
            <person name="Yoshizaki F."/>
            <person name="Wada S."/>
            <person name="Zhang C."/>
            <person name="Hyatt P.D."/>
            <person name="Larimer F."/>
            <person name="Detter C."/>
            <person name="Doggett N."/>
            <person name="Glavina T."/>
            <person name="Hawkins T."/>
            <person name="Richardson P."/>
            <person name="Lucas S."/>
            <person name="Kohara Y."/>
            <person name="Levine M."/>
            <person name="Satoh N."/>
            <person name="Rokhsar D.S."/>
        </authorList>
    </citation>
    <scope>NUCLEOTIDE SEQUENCE [LARGE SCALE GENOMIC DNA]</scope>
</reference>
<protein>
    <submittedName>
        <fullName evidence="2">Uncharacterized protein</fullName>
    </submittedName>
</protein>
<proteinExistence type="predicted"/>
<dbReference type="AlphaFoldDB" id="H2XPF1"/>
<feature type="compositionally biased region" description="Polar residues" evidence="1">
    <location>
        <begin position="1"/>
        <end position="12"/>
    </location>
</feature>
<dbReference type="Ensembl" id="ENSCINT00000036140.1">
    <property type="protein sequence ID" value="ENSCINP00000031534.1"/>
    <property type="gene ID" value="ENSCING00000024176.1"/>
</dbReference>
<name>H2XPF1_CIOIN</name>
<evidence type="ECO:0000256" key="1">
    <source>
        <dbReference type="SAM" id="MobiDB-lite"/>
    </source>
</evidence>
<organism evidence="2 3">
    <name type="scientific">Ciona intestinalis</name>
    <name type="common">Transparent sea squirt</name>
    <name type="synonym">Ascidia intestinalis</name>
    <dbReference type="NCBI Taxonomy" id="7719"/>
    <lineage>
        <taxon>Eukaryota</taxon>
        <taxon>Metazoa</taxon>
        <taxon>Chordata</taxon>
        <taxon>Tunicata</taxon>
        <taxon>Ascidiacea</taxon>
        <taxon>Phlebobranchia</taxon>
        <taxon>Cionidae</taxon>
        <taxon>Ciona</taxon>
    </lineage>
</organism>
<feature type="compositionally biased region" description="Basic and acidic residues" evidence="1">
    <location>
        <begin position="17"/>
        <end position="28"/>
    </location>
</feature>
<dbReference type="HOGENOM" id="CLU_3282093_0_0_1"/>
<feature type="region of interest" description="Disordered" evidence="1">
    <location>
        <begin position="1"/>
        <end position="41"/>
    </location>
</feature>
<reference evidence="2" key="2">
    <citation type="submission" date="2025-08" db="UniProtKB">
        <authorList>
            <consortium name="Ensembl"/>
        </authorList>
    </citation>
    <scope>IDENTIFICATION</scope>
</reference>
<accession>H2XPF1</accession>
<sequence length="41" mass="4987">MSNVPNRSTKIAFQNWRRKDDETIRNNERQQACRHTTKNQL</sequence>
<keyword evidence="3" id="KW-1185">Reference proteome</keyword>